<proteinExistence type="predicted"/>
<evidence type="ECO:0000313" key="3">
    <source>
        <dbReference type="Proteomes" id="UP000786811"/>
    </source>
</evidence>
<feature type="region of interest" description="Disordered" evidence="1">
    <location>
        <begin position="1"/>
        <end position="27"/>
    </location>
</feature>
<dbReference type="OrthoDB" id="8195920at2759"/>
<evidence type="ECO:0000256" key="1">
    <source>
        <dbReference type="SAM" id="MobiDB-lite"/>
    </source>
</evidence>
<dbReference type="EMBL" id="CAJNRD030001123">
    <property type="protein sequence ID" value="CAG5102202.1"/>
    <property type="molecule type" value="Genomic_DNA"/>
</dbReference>
<evidence type="ECO:0000313" key="2">
    <source>
        <dbReference type="EMBL" id="CAG5102202.1"/>
    </source>
</evidence>
<protein>
    <submittedName>
        <fullName evidence="2">Uncharacterized protein</fullName>
    </submittedName>
</protein>
<name>A0A8J2HIB5_COTCN</name>
<reference evidence="2" key="1">
    <citation type="submission" date="2021-04" db="EMBL/GenBank/DDBJ databases">
        <authorList>
            <person name="Chebbi M.A.C M."/>
        </authorList>
    </citation>
    <scope>NUCLEOTIDE SEQUENCE</scope>
</reference>
<accession>A0A8J2HIB5</accession>
<feature type="region of interest" description="Disordered" evidence="1">
    <location>
        <begin position="43"/>
        <end position="69"/>
    </location>
</feature>
<gene>
    <name evidence="2" type="ORF">HICCMSTLAB_LOCUS10897</name>
</gene>
<dbReference type="Proteomes" id="UP000786811">
    <property type="component" value="Unassembled WGS sequence"/>
</dbReference>
<sequence>MADHLVDGPPTKRPKLGDAFQGPSDSSVSMASLMMPHAYSNYGGSGSGNLQQMQGPPQQLHLQQHQMQQHWNNNTTQRRNFITNNDIISKVSYRIHWLWLLER</sequence>
<comment type="caution">
    <text evidence="2">The sequence shown here is derived from an EMBL/GenBank/DDBJ whole genome shotgun (WGS) entry which is preliminary data.</text>
</comment>
<feature type="compositionally biased region" description="Low complexity" evidence="1">
    <location>
        <begin position="48"/>
        <end position="69"/>
    </location>
</feature>
<keyword evidence="3" id="KW-1185">Reference proteome</keyword>
<organism evidence="2 3">
    <name type="scientific">Cotesia congregata</name>
    <name type="common">Parasitoid wasp</name>
    <name type="synonym">Apanteles congregatus</name>
    <dbReference type="NCBI Taxonomy" id="51543"/>
    <lineage>
        <taxon>Eukaryota</taxon>
        <taxon>Metazoa</taxon>
        <taxon>Ecdysozoa</taxon>
        <taxon>Arthropoda</taxon>
        <taxon>Hexapoda</taxon>
        <taxon>Insecta</taxon>
        <taxon>Pterygota</taxon>
        <taxon>Neoptera</taxon>
        <taxon>Endopterygota</taxon>
        <taxon>Hymenoptera</taxon>
        <taxon>Apocrita</taxon>
        <taxon>Ichneumonoidea</taxon>
        <taxon>Braconidae</taxon>
        <taxon>Microgastrinae</taxon>
        <taxon>Cotesia</taxon>
    </lineage>
</organism>
<dbReference type="AlphaFoldDB" id="A0A8J2HIB5"/>